<dbReference type="SMART" id="SM00304">
    <property type="entry name" value="HAMP"/>
    <property type="match status" value="1"/>
</dbReference>
<keyword evidence="4" id="KW-1133">Transmembrane helix</keyword>
<gene>
    <name evidence="7" type="ORF">ACFSW6_06185</name>
</gene>
<dbReference type="EMBL" id="JBHUMV010000002">
    <property type="protein sequence ID" value="MFD2753668.1"/>
    <property type="molecule type" value="Genomic_DNA"/>
</dbReference>
<sequence>MIQAALLQAPLLGEALGLLRGQGAGVLARKSLDPEHRGSLRALHRRVAELQSASHRSMARAMALNAQYRATLAELLTSQNAQTTAALQLAGEQLLDARELALPAAQYFDTLTKAIQAVNTLSLQGLHQLDLQLQTQAAAQNRSLLAACGLLALCLAAAVLLALLFMRSITGPIRQAVQLAQAVAQGNLGGQDVAAGRNEVGELIAAQQQMRAHLRPIVEQVRSGAHSLALASAEIAQGNQDLSARTESQASALEETAASMEELSATVRHNADNAAQASSLAASASEVARQGGIAVAQVVSTMQTIHDSSRRIADITGVIDGIAFQTNILALNAAVEAARAGEQGRGFAVVAAEVRTLAQRSAEAAKAIKALIGTSVARVGEGNIQVRQAGDTMGEVVAAIQKVSHIVAAISSASQEQAAGVVQVGEAVTQMDQATQQNAALVEEMAAAATHLHSQGQELVRAVSVFHWEEEDRARRPARA</sequence>
<keyword evidence="3" id="KW-0807">Transducer</keyword>
<evidence type="ECO:0000313" key="7">
    <source>
        <dbReference type="EMBL" id="MFD2753668.1"/>
    </source>
</evidence>
<dbReference type="SMART" id="SM00283">
    <property type="entry name" value="MA"/>
    <property type="match status" value="1"/>
</dbReference>
<evidence type="ECO:0000256" key="2">
    <source>
        <dbReference type="ARBA" id="ARBA00029447"/>
    </source>
</evidence>
<evidence type="ECO:0000259" key="6">
    <source>
        <dbReference type="PROSITE" id="PS50885"/>
    </source>
</evidence>
<comment type="caution">
    <text evidence="7">The sequence shown here is derived from an EMBL/GenBank/DDBJ whole genome shotgun (WGS) entry which is preliminary data.</text>
</comment>
<dbReference type="Proteomes" id="UP001597463">
    <property type="component" value="Unassembled WGS sequence"/>
</dbReference>
<feature type="transmembrane region" description="Helical" evidence="4">
    <location>
        <begin position="144"/>
        <end position="165"/>
    </location>
</feature>
<dbReference type="InterPro" id="IPR051310">
    <property type="entry name" value="MCP_chemotaxis"/>
</dbReference>
<keyword evidence="4" id="KW-0812">Transmembrane</keyword>
<evidence type="ECO:0000256" key="1">
    <source>
        <dbReference type="ARBA" id="ARBA00022481"/>
    </source>
</evidence>
<evidence type="ECO:0000259" key="5">
    <source>
        <dbReference type="PROSITE" id="PS50111"/>
    </source>
</evidence>
<dbReference type="InterPro" id="IPR004089">
    <property type="entry name" value="MCPsignal_dom"/>
</dbReference>
<feature type="domain" description="HAMP" evidence="6">
    <location>
        <begin position="167"/>
        <end position="219"/>
    </location>
</feature>
<dbReference type="PROSITE" id="PS50111">
    <property type="entry name" value="CHEMOTAXIS_TRANSDUC_2"/>
    <property type="match status" value="1"/>
</dbReference>
<dbReference type="PANTHER" id="PTHR43531">
    <property type="entry name" value="PROTEIN ICFG"/>
    <property type="match status" value="1"/>
</dbReference>
<feature type="domain" description="Methyl-accepting transducer" evidence="5">
    <location>
        <begin position="224"/>
        <end position="453"/>
    </location>
</feature>
<dbReference type="InterPro" id="IPR003660">
    <property type="entry name" value="HAMP_dom"/>
</dbReference>
<dbReference type="RefSeq" id="WP_217997572.1">
    <property type="nucleotide sequence ID" value="NZ_BCNT01000004.1"/>
</dbReference>
<protein>
    <submittedName>
        <fullName evidence="7">Methyl-accepting chemotaxis protein</fullName>
    </submittedName>
</protein>
<dbReference type="PROSITE" id="PS50885">
    <property type="entry name" value="HAMP"/>
    <property type="match status" value="1"/>
</dbReference>
<dbReference type="SUPFAM" id="SSF58104">
    <property type="entry name" value="Methyl-accepting chemotaxis protein (MCP) signaling domain"/>
    <property type="match status" value="1"/>
</dbReference>
<evidence type="ECO:0000256" key="4">
    <source>
        <dbReference type="SAM" id="Phobius"/>
    </source>
</evidence>
<dbReference type="Pfam" id="PF00672">
    <property type="entry name" value="HAMP"/>
    <property type="match status" value="1"/>
</dbReference>
<keyword evidence="4" id="KW-0472">Membrane</keyword>
<dbReference type="Pfam" id="PF00015">
    <property type="entry name" value="MCPsignal"/>
    <property type="match status" value="1"/>
</dbReference>
<keyword evidence="8" id="KW-1185">Reference proteome</keyword>
<evidence type="ECO:0000256" key="3">
    <source>
        <dbReference type="PROSITE-ProRule" id="PRU00284"/>
    </source>
</evidence>
<dbReference type="Gene3D" id="1.10.287.950">
    <property type="entry name" value="Methyl-accepting chemotaxis protein"/>
    <property type="match status" value="1"/>
</dbReference>
<dbReference type="CDD" id="cd06225">
    <property type="entry name" value="HAMP"/>
    <property type="match status" value="1"/>
</dbReference>
<dbReference type="PANTHER" id="PTHR43531:SF14">
    <property type="entry name" value="METHYL-ACCEPTING CHEMOTAXIS PROTEIN I-RELATED"/>
    <property type="match status" value="1"/>
</dbReference>
<proteinExistence type="inferred from homology"/>
<accession>A0ABW5UJ63</accession>
<reference evidence="8" key="1">
    <citation type="journal article" date="2019" name="Int. J. Syst. Evol. Microbiol.">
        <title>The Global Catalogue of Microorganisms (GCM) 10K type strain sequencing project: providing services to taxonomists for standard genome sequencing and annotation.</title>
        <authorList>
            <consortium name="The Broad Institute Genomics Platform"/>
            <consortium name="The Broad Institute Genome Sequencing Center for Infectious Disease"/>
            <person name="Wu L."/>
            <person name="Ma J."/>
        </authorList>
    </citation>
    <scope>NUCLEOTIDE SEQUENCE [LARGE SCALE GENOMIC DNA]</scope>
    <source>
        <strain evidence="8">TISTR 1906</strain>
    </source>
</reference>
<organism evidence="7 8">
    <name type="scientific">Comamonas terrae</name>
    <dbReference type="NCBI Taxonomy" id="673548"/>
    <lineage>
        <taxon>Bacteria</taxon>
        <taxon>Pseudomonadati</taxon>
        <taxon>Pseudomonadota</taxon>
        <taxon>Betaproteobacteria</taxon>
        <taxon>Burkholderiales</taxon>
        <taxon>Comamonadaceae</taxon>
        <taxon>Comamonas</taxon>
    </lineage>
</organism>
<comment type="similarity">
    <text evidence="2">Belongs to the methyl-accepting chemotaxis (MCP) protein family.</text>
</comment>
<name>A0ABW5UJ63_9BURK</name>
<evidence type="ECO:0000313" key="8">
    <source>
        <dbReference type="Proteomes" id="UP001597463"/>
    </source>
</evidence>
<keyword evidence="1" id="KW-0488">Methylation</keyword>